<evidence type="ECO:0000256" key="3">
    <source>
        <dbReference type="ARBA" id="ARBA00022840"/>
    </source>
</evidence>
<accession>A0ABP8DQI2</accession>
<dbReference type="PANTHER" id="PTHR42939">
    <property type="entry name" value="ABC TRANSPORTER ATP-BINDING PROTEIN ALBC-RELATED"/>
    <property type="match status" value="1"/>
</dbReference>
<feature type="domain" description="ABC transporter" evidence="4">
    <location>
        <begin position="5"/>
        <end position="231"/>
    </location>
</feature>
<evidence type="ECO:0000313" key="6">
    <source>
        <dbReference type="Proteomes" id="UP001500620"/>
    </source>
</evidence>
<dbReference type="EMBL" id="BAABAT010000046">
    <property type="protein sequence ID" value="GAA4261621.1"/>
    <property type="molecule type" value="Genomic_DNA"/>
</dbReference>
<dbReference type="InterPro" id="IPR027417">
    <property type="entry name" value="P-loop_NTPase"/>
</dbReference>
<dbReference type="SMART" id="SM00382">
    <property type="entry name" value="AAA"/>
    <property type="match status" value="1"/>
</dbReference>
<keyword evidence="1" id="KW-0813">Transport</keyword>
<protein>
    <submittedName>
        <fullName evidence="5">ABC transporter ATP-binding protein</fullName>
    </submittedName>
</protein>
<evidence type="ECO:0000259" key="4">
    <source>
        <dbReference type="PROSITE" id="PS50893"/>
    </source>
</evidence>
<sequence length="291" mass="31228">MTDALSASGLCKRYRSTWALRECDLALPAGRVIALVGPNGAGKTTLLRLTVGLLSPTSGSIEVFGSSPTTNTPQALARIGFLAQEHPLYRSFTVADLLHFGASLNIRFDRPLAEKRLASLDIPLNRKAGALSGGQQSQVALALALAKRPDLLVLDEPLSSLDPVARREFLQTLMGAVAQDGITVLFSSHVVHELERVCDYLVVLNNGCIAIDDDIETLLERHKILTGPRSDVHDPMLGTVIEATHSDRHTSLLVRDGAAIEGWQEQPAGLEDVVLAYLRGGVAMDRTKAAA</sequence>
<name>A0ABP8DQI2_9ACTN</name>
<gene>
    <name evidence="5" type="ORF">GCM10022255_094930</name>
</gene>
<reference evidence="6" key="1">
    <citation type="journal article" date="2019" name="Int. J. Syst. Evol. Microbiol.">
        <title>The Global Catalogue of Microorganisms (GCM) 10K type strain sequencing project: providing services to taxonomists for standard genome sequencing and annotation.</title>
        <authorList>
            <consortium name="The Broad Institute Genomics Platform"/>
            <consortium name="The Broad Institute Genome Sequencing Center for Infectious Disease"/>
            <person name="Wu L."/>
            <person name="Ma J."/>
        </authorList>
    </citation>
    <scope>NUCLEOTIDE SEQUENCE [LARGE SCALE GENOMIC DNA]</scope>
    <source>
        <strain evidence="6">JCM 17441</strain>
    </source>
</reference>
<organism evidence="5 6">
    <name type="scientific">Dactylosporangium darangshiense</name>
    <dbReference type="NCBI Taxonomy" id="579108"/>
    <lineage>
        <taxon>Bacteria</taxon>
        <taxon>Bacillati</taxon>
        <taxon>Actinomycetota</taxon>
        <taxon>Actinomycetes</taxon>
        <taxon>Micromonosporales</taxon>
        <taxon>Micromonosporaceae</taxon>
        <taxon>Dactylosporangium</taxon>
    </lineage>
</organism>
<evidence type="ECO:0000313" key="5">
    <source>
        <dbReference type="EMBL" id="GAA4261621.1"/>
    </source>
</evidence>
<dbReference type="InterPro" id="IPR003439">
    <property type="entry name" value="ABC_transporter-like_ATP-bd"/>
</dbReference>
<keyword evidence="6" id="KW-1185">Reference proteome</keyword>
<dbReference type="Pfam" id="PF00005">
    <property type="entry name" value="ABC_tran"/>
    <property type="match status" value="1"/>
</dbReference>
<dbReference type="PROSITE" id="PS50893">
    <property type="entry name" value="ABC_TRANSPORTER_2"/>
    <property type="match status" value="1"/>
</dbReference>
<dbReference type="InterPro" id="IPR003593">
    <property type="entry name" value="AAA+_ATPase"/>
</dbReference>
<dbReference type="Gene3D" id="3.40.50.300">
    <property type="entry name" value="P-loop containing nucleotide triphosphate hydrolases"/>
    <property type="match status" value="1"/>
</dbReference>
<keyword evidence="2" id="KW-0547">Nucleotide-binding</keyword>
<proteinExistence type="predicted"/>
<evidence type="ECO:0000256" key="1">
    <source>
        <dbReference type="ARBA" id="ARBA00022448"/>
    </source>
</evidence>
<evidence type="ECO:0000256" key="2">
    <source>
        <dbReference type="ARBA" id="ARBA00022741"/>
    </source>
</evidence>
<comment type="caution">
    <text evidence="5">The sequence shown here is derived from an EMBL/GenBank/DDBJ whole genome shotgun (WGS) entry which is preliminary data.</text>
</comment>
<dbReference type="Proteomes" id="UP001500620">
    <property type="component" value="Unassembled WGS sequence"/>
</dbReference>
<dbReference type="InterPro" id="IPR051782">
    <property type="entry name" value="ABC_Transporter_VariousFunc"/>
</dbReference>
<dbReference type="GO" id="GO:0005524">
    <property type="term" value="F:ATP binding"/>
    <property type="evidence" value="ECO:0007669"/>
    <property type="project" value="UniProtKB-KW"/>
</dbReference>
<dbReference type="PANTHER" id="PTHR42939:SF1">
    <property type="entry name" value="ABC TRANSPORTER ATP-BINDING PROTEIN ALBC-RELATED"/>
    <property type="match status" value="1"/>
</dbReference>
<dbReference type="RefSeq" id="WP_345138511.1">
    <property type="nucleotide sequence ID" value="NZ_BAABAT010000046.1"/>
</dbReference>
<dbReference type="SUPFAM" id="SSF52540">
    <property type="entry name" value="P-loop containing nucleoside triphosphate hydrolases"/>
    <property type="match status" value="1"/>
</dbReference>
<dbReference type="CDD" id="cd03230">
    <property type="entry name" value="ABC_DR_subfamily_A"/>
    <property type="match status" value="1"/>
</dbReference>
<keyword evidence="3 5" id="KW-0067">ATP-binding</keyword>